<sequence>MSSVDPFVQYLHLKFYGYPWELQFWGQSGIYIANFSDYIVSFRLEVFFPFNGKKRRKEQRDQMLCTIIKFSYTINDSVADAK</sequence>
<dbReference type="EMBL" id="CM007658">
    <property type="protein sequence ID" value="ONH91295.1"/>
    <property type="molecule type" value="Genomic_DNA"/>
</dbReference>
<dbReference type="Gramene" id="ONH91295">
    <property type="protein sequence ID" value="ONH91295"/>
    <property type="gene ID" value="PRUPE_8G104700"/>
</dbReference>
<evidence type="ECO:0000313" key="1">
    <source>
        <dbReference type="EMBL" id="ONH91295.1"/>
    </source>
</evidence>
<organism evidence="1 2">
    <name type="scientific">Prunus persica</name>
    <name type="common">Peach</name>
    <name type="synonym">Amygdalus persica</name>
    <dbReference type="NCBI Taxonomy" id="3760"/>
    <lineage>
        <taxon>Eukaryota</taxon>
        <taxon>Viridiplantae</taxon>
        <taxon>Streptophyta</taxon>
        <taxon>Embryophyta</taxon>
        <taxon>Tracheophyta</taxon>
        <taxon>Spermatophyta</taxon>
        <taxon>Magnoliopsida</taxon>
        <taxon>eudicotyledons</taxon>
        <taxon>Gunneridae</taxon>
        <taxon>Pentapetalae</taxon>
        <taxon>rosids</taxon>
        <taxon>fabids</taxon>
        <taxon>Rosales</taxon>
        <taxon>Rosaceae</taxon>
        <taxon>Amygdaloideae</taxon>
        <taxon>Amygdaleae</taxon>
        <taxon>Prunus</taxon>
    </lineage>
</organism>
<dbReference type="Proteomes" id="UP000006882">
    <property type="component" value="Chromosome G8"/>
</dbReference>
<dbReference type="AlphaFoldDB" id="A0A251MW30"/>
<reference evidence="1 2" key="1">
    <citation type="journal article" date="2013" name="Nat. Genet.">
        <title>The high-quality draft genome of peach (Prunus persica) identifies unique patterns of genetic diversity, domestication and genome evolution.</title>
        <authorList>
            <consortium name="International Peach Genome Initiative"/>
            <person name="Verde I."/>
            <person name="Abbott A.G."/>
            <person name="Scalabrin S."/>
            <person name="Jung S."/>
            <person name="Shu S."/>
            <person name="Marroni F."/>
            <person name="Zhebentyayeva T."/>
            <person name="Dettori M.T."/>
            <person name="Grimwood J."/>
            <person name="Cattonaro F."/>
            <person name="Zuccolo A."/>
            <person name="Rossini L."/>
            <person name="Jenkins J."/>
            <person name="Vendramin E."/>
            <person name="Meisel L.A."/>
            <person name="Decroocq V."/>
            <person name="Sosinski B."/>
            <person name="Prochnik S."/>
            <person name="Mitros T."/>
            <person name="Policriti A."/>
            <person name="Cipriani G."/>
            <person name="Dondini L."/>
            <person name="Ficklin S."/>
            <person name="Goodstein D.M."/>
            <person name="Xuan P."/>
            <person name="Del Fabbro C."/>
            <person name="Aramini V."/>
            <person name="Copetti D."/>
            <person name="Gonzalez S."/>
            <person name="Horner D.S."/>
            <person name="Falchi R."/>
            <person name="Lucas S."/>
            <person name="Mica E."/>
            <person name="Maldonado J."/>
            <person name="Lazzari B."/>
            <person name="Bielenberg D."/>
            <person name="Pirona R."/>
            <person name="Miculan M."/>
            <person name="Barakat A."/>
            <person name="Testolin R."/>
            <person name="Stella A."/>
            <person name="Tartarini S."/>
            <person name="Tonutti P."/>
            <person name="Arus P."/>
            <person name="Orellana A."/>
            <person name="Wells C."/>
            <person name="Main D."/>
            <person name="Vizzotto G."/>
            <person name="Silva H."/>
            <person name="Salamini F."/>
            <person name="Schmutz J."/>
            <person name="Morgante M."/>
            <person name="Rokhsar D.S."/>
        </authorList>
    </citation>
    <scope>NUCLEOTIDE SEQUENCE [LARGE SCALE GENOMIC DNA]</scope>
    <source>
        <strain evidence="2">cv. Nemared</strain>
    </source>
</reference>
<keyword evidence="2" id="KW-1185">Reference proteome</keyword>
<protein>
    <submittedName>
        <fullName evidence="1">Uncharacterized protein</fullName>
    </submittedName>
</protein>
<evidence type="ECO:0000313" key="2">
    <source>
        <dbReference type="Proteomes" id="UP000006882"/>
    </source>
</evidence>
<accession>A0A251MW30</accession>
<proteinExistence type="predicted"/>
<name>A0A251MW30_PRUPE</name>
<gene>
    <name evidence="1" type="ORF">PRUPE_8G104700</name>
</gene>